<dbReference type="EMBL" id="NQVE01000154">
    <property type="protein sequence ID" value="RAL43622.1"/>
    <property type="molecule type" value="Genomic_DNA"/>
</dbReference>
<proteinExistence type="predicted"/>
<dbReference type="Pfam" id="PF12274">
    <property type="entry name" value="DUF3615"/>
    <property type="match status" value="1"/>
</dbReference>
<sequence length="159" mass="18249">MGPNFSLFLISRVTPSSPELDCRGPPPMTGRRLRAFLYKKQREKLELSTKALYWYNRDCQRRGLPTYKLVETLGLEGCVLKRGLTRHFNFNARPKDDPCAPLELFFGERVVSWEGLLETRCYKMGTKSPEPADVGRKACKLCREICHPRGEKYYGSVVG</sequence>
<protein>
    <recommendedName>
        <fullName evidence="1">DUF3615 domain-containing protein</fullName>
    </recommendedName>
</protein>
<evidence type="ECO:0000259" key="1">
    <source>
        <dbReference type="Pfam" id="PF12274"/>
    </source>
</evidence>
<name>A0A328DCN7_9ASTE</name>
<evidence type="ECO:0000313" key="2">
    <source>
        <dbReference type="EMBL" id="RAL43622.1"/>
    </source>
</evidence>
<feature type="domain" description="DUF3615" evidence="1">
    <location>
        <begin position="50"/>
        <end position="148"/>
    </location>
</feature>
<keyword evidence="3" id="KW-1185">Reference proteome</keyword>
<reference evidence="2 3" key="1">
    <citation type="submission" date="2018-06" db="EMBL/GenBank/DDBJ databases">
        <title>The Genome of Cuscuta australis (Dodder) Provides Insight into the Evolution of Plant Parasitism.</title>
        <authorList>
            <person name="Liu H."/>
        </authorList>
    </citation>
    <scope>NUCLEOTIDE SEQUENCE [LARGE SCALE GENOMIC DNA]</scope>
    <source>
        <strain evidence="3">cv. Yunnan</strain>
        <tissue evidence="2">Vines</tissue>
    </source>
</reference>
<accession>A0A328DCN7</accession>
<dbReference type="InterPro" id="IPR022059">
    <property type="entry name" value="DUF3615"/>
</dbReference>
<evidence type="ECO:0000313" key="3">
    <source>
        <dbReference type="Proteomes" id="UP000249390"/>
    </source>
</evidence>
<dbReference type="AlphaFoldDB" id="A0A328DCN7"/>
<comment type="caution">
    <text evidence="2">The sequence shown here is derived from an EMBL/GenBank/DDBJ whole genome shotgun (WGS) entry which is preliminary data.</text>
</comment>
<organism evidence="2 3">
    <name type="scientific">Cuscuta australis</name>
    <dbReference type="NCBI Taxonomy" id="267555"/>
    <lineage>
        <taxon>Eukaryota</taxon>
        <taxon>Viridiplantae</taxon>
        <taxon>Streptophyta</taxon>
        <taxon>Embryophyta</taxon>
        <taxon>Tracheophyta</taxon>
        <taxon>Spermatophyta</taxon>
        <taxon>Magnoliopsida</taxon>
        <taxon>eudicotyledons</taxon>
        <taxon>Gunneridae</taxon>
        <taxon>Pentapetalae</taxon>
        <taxon>asterids</taxon>
        <taxon>lamiids</taxon>
        <taxon>Solanales</taxon>
        <taxon>Convolvulaceae</taxon>
        <taxon>Cuscuteae</taxon>
        <taxon>Cuscuta</taxon>
        <taxon>Cuscuta subgen. Grammica</taxon>
        <taxon>Cuscuta sect. Cleistogrammica</taxon>
    </lineage>
</organism>
<gene>
    <name evidence="2" type="ORF">DM860_017365</name>
</gene>
<dbReference type="Proteomes" id="UP000249390">
    <property type="component" value="Unassembled WGS sequence"/>
</dbReference>